<gene>
    <name evidence="9" type="ORF">H9813_11535</name>
</gene>
<dbReference type="PIRSF" id="PIRSF036894">
    <property type="entry name" value="PMI_Firm_short"/>
    <property type="match status" value="1"/>
</dbReference>
<dbReference type="InterPro" id="IPR049071">
    <property type="entry name" value="MPI_cupin_dom"/>
</dbReference>
<dbReference type="CDD" id="cd07010">
    <property type="entry name" value="cupin_PMI_type_I_N_bac"/>
    <property type="match status" value="1"/>
</dbReference>
<organism evidence="9 10">
    <name type="scientific">Candidatus Allofournierella merdipullorum</name>
    <dbReference type="NCBI Taxonomy" id="2838595"/>
    <lineage>
        <taxon>Bacteria</taxon>
        <taxon>Bacillati</taxon>
        <taxon>Bacillota</taxon>
        <taxon>Clostridia</taxon>
        <taxon>Eubacteriales</taxon>
        <taxon>Oscillospiraceae</taxon>
        <taxon>Allofournierella</taxon>
    </lineage>
</organism>
<evidence type="ECO:0000313" key="10">
    <source>
        <dbReference type="Proteomes" id="UP000824035"/>
    </source>
</evidence>
<dbReference type="InterPro" id="IPR011051">
    <property type="entry name" value="RmlC_Cupin_sf"/>
</dbReference>
<dbReference type="SUPFAM" id="SSF51182">
    <property type="entry name" value="RmlC-like cupins"/>
    <property type="match status" value="1"/>
</dbReference>
<keyword evidence="9" id="KW-0413">Isomerase</keyword>
<comment type="cofactor">
    <cofactor evidence="5">
        <name>Zn(2+)</name>
        <dbReference type="ChEBI" id="CHEBI:29105"/>
    </cofactor>
    <text evidence="5">Binds 1 zinc ion per subunit.</text>
</comment>
<keyword evidence="1 5" id="KW-0479">Metal-binding</keyword>
<dbReference type="EMBL" id="DXBV01000118">
    <property type="protein sequence ID" value="HIZ31846.1"/>
    <property type="molecule type" value="Genomic_DNA"/>
</dbReference>
<protein>
    <recommendedName>
        <fullName evidence="3">Phosphohexomutase</fullName>
    </recommendedName>
    <alternativeName>
        <fullName evidence="4">Phosphomannose isomerase</fullName>
    </alternativeName>
</protein>
<feature type="binding site" evidence="5">
    <location>
        <position position="99"/>
    </location>
    <ligand>
        <name>Zn(2+)</name>
        <dbReference type="ChEBI" id="CHEBI:29105"/>
    </ligand>
</feature>
<comment type="caution">
    <text evidence="9">The sequence shown here is derived from an EMBL/GenBank/DDBJ whole genome shotgun (WGS) entry which is preliminary data.</text>
</comment>
<dbReference type="PANTHER" id="PTHR42742:SF3">
    <property type="entry name" value="FRUCTOKINASE"/>
    <property type="match status" value="1"/>
</dbReference>
<dbReference type="Pfam" id="PF20511">
    <property type="entry name" value="PMI_typeI_cat"/>
    <property type="match status" value="1"/>
</dbReference>
<name>A0A9D2E6S2_9FIRM</name>
<evidence type="ECO:0000259" key="8">
    <source>
        <dbReference type="Pfam" id="PF21621"/>
    </source>
</evidence>
<feature type="binding site" evidence="5">
    <location>
        <position position="174"/>
    </location>
    <ligand>
        <name>Zn(2+)</name>
        <dbReference type="ChEBI" id="CHEBI:29105"/>
    </ligand>
</feature>
<evidence type="ECO:0000313" key="9">
    <source>
        <dbReference type="EMBL" id="HIZ31846.1"/>
    </source>
</evidence>
<dbReference type="InterPro" id="IPR051804">
    <property type="entry name" value="Carb_Metab_Reg_Kinase/Isom"/>
</dbReference>
<proteinExistence type="predicted"/>
<feature type="domain" description="Mannose-6-phosphate isomerase cupin" evidence="8">
    <location>
        <begin position="235"/>
        <end position="303"/>
    </location>
</feature>
<reference evidence="9" key="2">
    <citation type="submission" date="2021-04" db="EMBL/GenBank/DDBJ databases">
        <authorList>
            <person name="Gilroy R."/>
        </authorList>
    </citation>
    <scope>NUCLEOTIDE SEQUENCE</scope>
    <source>
        <strain evidence="9">ChiGjej4B4-18154</strain>
    </source>
</reference>
<sequence length="311" mass="33911">MPILKLKPACKDYLWGGSKLREEYNIPSELNPLAEAWVLSCHPDGPSVVENGPDAGLTLPEYIEKHGREVLGKHCARFEDFPILTKFIDAKGDLSIQVHPDNAYALEHEGQYGKTEMWYVLEAEPNAFLYYGFKHPITKEEYKTRIENNTLTEVLNAAPVKKGDVFFIPAGTLHAICKGIVIAEIQQNSNVTYRVYDYGRVGADGKPRQLHVAQALEVTQCAPPQPRDFGGHLAACEYFTADAVQGSAEGLCDEDSFTSLLITDGEGSLACDGETPAVRKGDSLFLPAGSGEWKLAGGASALVCRVPAAQI</sequence>
<evidence type="ECO:0000256" key="4">
    <source>
        <dbReference type="ARBA" id="ARBA00030762"/>
    </source>
</evidence>
<dbReference type="GO" id="GO:0008270">
    <property type="term" value="F:zinc ion binding"/>
    <property type="evidence" value="ECO:0007669"/>
    <property type="project" value="InterPro"/>
</dbReference>
<dbReference type="InterPro" id="IPR014710">
    <property type="entry name" value="RmlC-like_jellyroll"/>
</dbReference>
<keyword evidence="2 5" id="KW-0862">Zinc</keyword>
<dbReference type="GO" id="GO:0004476">
    <property type="term" value="F:mannose-6-phosphate isomerase activity"/>
    <property type="evidence" value="ECO:0007669"/>
    <property type="project" value="InterPro"/>
</dbReference>
<evidence type="ECO:0000256" key="3">
    <source>
        <dbReference type="ARBA" id="ARBA00029741"/>
    </source>
</evidence>
<dbReference type="AlphaFoldDB" id="A0A9D2E6S2"/>
<accession>A0A9D2E6S2</accession>
<dbReference type="PANTHER" id="PTHR42742">
    <property type="entry name" value="TRANSCRIPTIONAL REPRESSOR MPRA"/>
    <property type="match status" value="1"/>
</dbReference>
<evidence type="ECO:0000256" key="6">
    <source>
        <dbReference type="PIRSR" id="PIRSR036894-2"/>
    </source>
</evidence>
<dbReference type="GO" id="GO:0005975">
    <property type="term" value="P:carbohydrate metabolic process"/>
    <property type="evidence" value="ECO:0007669"/>
    <property type="project" value="InterPro"/>
</dbReference>
<dbReference type="Pfam" id="PF21621">
    <property type="entry name" value="MPI_cupin_dom"/>
    <property type="match status" value="1"/>
</dbReference>
<dbReference type="Gene3D" id="2.60.120.10">
    <property type="entry name" value="Jelly Rolls"/>
    <property type="match status" value="2"/>
</dbReference>
<feature type="active site" evidence="6">
    <location>
        <position position="194"/>
    </location>
</feature>
<dbReference type="InterPro" id="IPR014628">
    <property type="entry name" value="Man6P_isomerase_Firm_short"/>
</dbReference>
<reference evidence="9" key="1">
    <citation type="journal article" date="2021" name="PeerJ">
        <title>Extensive microbial diversity within the chicken gut microbiome revealed by metagenomics and culture.</title>
        <authorList>
            <person name="Gilroy R."/>
            <person name="Ravi A."/>
            <person name="Getino M."/>
            <person name="Pursley I."/>
            <person name="Horton D.L."/>
            <person name="Alikhan N.F."/>
            <person name="Baker D."/>
            <person name="Gharbi K."/>
            <person name="Hall N."/>
            <person name="Watson M."/>
            <person name="Adriaenssens E.M."/>
            <person name="Foster-Nyarko E."/>
            <person name="Jarju S."/>
            <person name="Secka A."/>
            <person name="Antonio M."/>
            <person name="Oren A."/>
            <person name="Chaudhuri R.R."/>
            <person name="La Ragione R."/>
            <person name="Hildebrand F."/>
            <person name="Pallen M.J."/>
        </authorList>
    </citation>
    <scope>NUCLEOTIDE SEQUENCE</scope>
    <source>
        <strain evidence="9">ChiGjej4B4-18154</strain>
    </source>
</reference>
<evidence type="ECO:0000256" key="5">
    <source>
        <dbReference type="PIRSR" id="PIRSR036894-1"/>
    </source>
</evidence>
<dbReference type="InterPro" id="IPR046457">
    <property type="entry name" value="PMI_typeI_cat"/>
</dbReference>
<feature type="binding site" evidence="5">
    <location>
        <position position="116"/>
    </location>
    <ligand>
        <name>Zn(2+)</name>
        <dbReference type="ChEBI" id="CHEBI:29105"/>
    </ligand>
</feature>
<evidence type="ECO:0000259" key="7">
    <source>
        <dbReference type="Pfam" id="PF20511"/>
    </source>
</evidence>
<feature type="domain" description="Phosphomannose isomerase type I catalytic" evidence="7">
    <location>
        <begin position="3"/>
        <end position="105"/>
    </location>
</feature>
<evidence type="ECO:0000256" key="2">
    <source>
        <dbReference type="ARBA" id="ARBA00022833"/>
    </source>
</evidence>
<evidence type="ECO:0000256" key="1">
    <source>
        <dbReference type="ARBA" id="ARBA00022723"/>
    </source>
</evidence>
<dbReference type="Proteomes" id="UP000824035">
    <property type="component" value="Unassembled WGS sequence"/>
</dbReference>